<dbReference type="EMBL" id="JBHTBJ010000066">
    <property type="protein sequence ID" value="MFC7279935.1"/>
    <property type="molecule type" value="Genomic_DNA"/>
</dbReference>
<dbReference type="RefSeq" id="WP_378977735.1">
    <property type="nucleotide sequence ID" value="NZ_JBHTBJ010000066.1"/>
</dbReference>
<reference evidence="2" key="1">
    <citation type="journal article" date="2019" name="Int. J. Syst. Evol. Microbiol.">
        <title>The Global Catalogue of Microorganisms (GCM) 10K type strain sequencing project: providing services to taxonomists for standard genome sequencing and annotation.</title>
        <authorList>
            <consortium name="The Broad Institute Genomics Platform"/>
            <consortium name="The Broad Institute Genome Sequencing Center for Infectious Disease"/>
            <person name="Wu L."/>
            <person name="Ma J."/>
        </authorList>
    </citation>
    <scope>NUCLEOTIDE SEQUENCE [LARGE SCALE GENOMIC DNA]</scope>
    <source>
        <strain evidence="2">XZYJT-10</strain>
    </source>
</reference>
<accession>A0ABW2I4X0</accession>
<sequence>MTPEQAAATAMTGLATIVGAFAESPQTLRRARLLGLSGWAYHVSARAGALGDVRPETVAAAIGFIAPDAVIDGWESTAKASAPMEVASWHLHELCKWGIEQLGGFPRLDRMLELAGRVVDAVDCAALPLFAAWRAMPVPDRAAGARAAVALHLLHEHRLGVHLVAVRASGLTPLQAIIAGPEGETGAVAFGWQPPYPPAGPIVRRLMWADSVASALAGQAYGALDMAERIELVGLLQSMSQRLTH</sequence>
<dbReference type="Pfam" id="PF21863">
    <property type="entry name" value="HTH_67"/>
    <property type="match status" value="1"/>
</dbReference>
<dbReference type="InterPro" id="IPR054058">
    <property type="entry name" value="HTH_67"/>
</dbReference>
<organism evidence="1 2">
    <name type="scientific">Paractinoplanes rhizophilus</name>
    <dbReference type="NCBI Taxonomy" id="1416877"/>
    <lineage>
        <taxon>Bacteria</taxon>
        <taxon>Bacillati</taxon>
        <taxon>Actinomycetota</taxon>
        <taxon>Actinomycetes</taxon>
        <taxon>Micromonosporales</taxon>
        <taxon>Micromonosporaceae</taxon>
        <taxon>Paractinoplanes</taxon>
    </lineage>
</organism>
<name>A0ABW2I4X0_9ACTN</name>
<evidence type="ECO:0000313" key="1">
    <source>
        <dbReference type="EMBL" id="MFC7279935.1"/>
    </source>
</evidence>
<dbReference type="NCBIfam" id="NF047719">
    <property type="entry name" value="SCO6745_fam_HTH"/>
    <property type="match status" value="1"/>
</dbReference>
<protein>
    <submittedName>
        <fullName evidence="1">Uncharacterized protein</fullName>
    </submittedName>
</protein>
<proteinExistence type="predicted"/>
<dbReference type="Proteomes" id="UP001596548">
    <property type="component" value="Unassembled WGS sequence"/>
</dbReference>
<evidence type="ECO:0000313" key="2">
    <source>
        <dbReference type="Proteomes" id="UP001596548"/>
    </source>
</evidence>
<comment type="caution">
    <text evidence="1">The sequence shown here is derived from an EMBL/GenBank/DDBJ whole genome shotgun (WGS) entry which is preliminary data.</text>
</comment>
<keyword evidence="2" id="KW-1185">Reference proteome</keyword>
<gene>
    <name evidence="1" type="ORF">ACFQS1_38760</name>
</gene>